<dbReference type="Pfam" id="PF00069">
    <property type="entry name" value="Pkinase"/>
    <property type="match status" value="1"/>
</dbReference>
<evidence type="ECO:0000259" key="7">
    <source>
        <dbReference type="PROSITE" id="PS50011"/>
    </source>
</evidence>
<keyword evidence="5 8" id="KW-0418">Kinase</keyword>
<dbReference type="CDD" id="cd14014">
    <property type="entry name" value="STKc_PknB_like"/>
    <property type="match status" value="1"/>
</dbReference>
<reference evidence="8 9" key="1">
    <citation type="journal article" date="2014" name="Genome Announc.">
        <title>Genome Sequence and Methylome of Soil Bacterium Gemmatirosa kalamazoonensis KBS708T, a Member of the Rarely Cultivated Gemmatimonadetes Phylum.</title>
        <authorList>
            <person name="Debruyn J.M."/>
            <person name="Radosevich M."/>
            <person name="Wommack K.E."/>
            <person name="Polson S.W."/>
            <person name="Hauser L.J."/>
            <person name="Fawaz M.N."/>
            <person name="Korlach J."/>
            <person name="Tsai Y.C."/>
        </authorList>
    </citation>
    <scope>NUCLEOTIDE SEQUENCE [LARGE SCALE GENOMIC DNA]</scope>
    <source>
        <strain evidence="8 9">KBS708</strain>
    </source>
</reference>
<dbReference type="KEGG" id="gba:J421_0887"/>
<dbReference type="InterPro" id="IPR011659">
    <property type="entry name" value="WD40"/>
</dbReference>
<organism evidence="8 9">
    <name type="scientific">Gemmatirosa kalamazoonensis</name>
    <dbReference type="NCBI Taxonomy" id="861299"/>
    <lineage>
        <taxon>Bacteria</taxon>
        <taxon>Pseudomonadati</taxon>
        <taxon>Gemmatimonadota</taxon>
        <taxon>Gemmatimonadia</taxon>
        <taxon>Gemmatimonadales</taxon>
        <taxon>Gemmatimonadaceae</taxon>
        <taxon>Gemmatirosa</taxon>
    </lineage>
</organism>
<dbReference type="eggNOG" id="COG0823">
    <property type="taxonomic scope" value="Bacteria"/>
</dbReference>
<dbReference type="InterPro" id="IPR011042">
    <property type="entry name" value="6-blade_b-propeller_TolB-like"/>
</dbReference>
<evidence type="ECO:0000256" key="2">
    <source>
        <dbReference type="ARBA" id="ARBA00022527"/>
    </source>
</evidence>
<dbReference type="PROSITE" id="PS50011">
    <property type="entry name" value="PROTEIN_KINASE_DOM"/>
    <property type="match status" value="1"/>
</dbReference>
<proteinExistence type="predicted"/>
<dbReference type="EC" id="2.7.11.1" evidence="1"/>
<protein>
    <recommendedName>
        <fullName evidence="1">non-specific serine/threonine protein kinase</fullName>
        <ecNumber evidence="1">2.7.11.1</ecNumber>
    </recommendedName>
</protein>
<evidence type="ECO:0000256" key="1">
    <source>
        <dbReference type="ARBA" id="ARBA00012513"/>
    </source>
</evidence>
<dbReference type="InterPro" id="IPR011009">
    <property type="entry name" value="Kinase-like_dom_sf"/>
</dbReference>
<evidence type="ECO:0000256" key="3">
    <source>
        <dbReference type="ARBA" id="ARBA00022679"/>
    </source>
</evidence>
<dbReference type="FunFam" id="1.10.510.10:FF:000021">
    <property type="entry name" value="Serine/threonine protein kinase"/>
    <property type="match status" value="1"/>
</dbReference>
<keyword evidence="2" id="KW-0723">Serine/threonine-protein kinase</keyword>
<dbReference type="PANTHER" id="PTHR43289:SF30">
    <property type="entry name" value="NON-SPECIFIC SERINE_THREONINE PROTEIN KINASE"/>
    <property type="match status" value="1"/>
</dbReference>
<dbReference type="Gene3D" id="1.10.510.10">
    <property type="entry name" value="Transferase(Phosphotransferase) domain 1"/>
    <property type="match status" value="1"/>
</dbReference>
<evidence type="ECO:0000313" key="8">
    <source>
        <dbReference type="EMBL" id="AHG88424.1"/>
    </source>
</evidence>
<evidence type="ECO:0000256" key="5">
    <source>
        <dbReference type="ARBA" id="ARBA00022777"/>
    </source>
</evidence>
<evidence type="ECO:0000256" key="6">
    <source>
        <dbReference type="ARBA" id="ARBA00022840"/>
    </source>
</evidence>
<dbReference type="Proteomes" id="UP000019151">
    <property type="component" value="Chromosome"/>
</dbReference>
<dbReference type="STRING" id="861299.J421_0887"/>
<dbReference type="InParanoid" id="W0RBE6"/>
<name>W0RBE6_9BACT</name>
<dbReference type="Gene3D" id="2.120.10.30">
    <property type="entry name" value="TolB, C-terminal domain"/>
    <property type="match status" value="2"/>
</dbReference>
<dbReference type="Pfam" id="PF07676">
    <property type="entry name" value="PD40"/>
    <property type="match status" value="3"/>
</dbReference>
<sequence length="955" mass="101945">MTDAPESAPRPSADWSEIVSLIDALLDTPPERRDERIAELSAGDPARRALLEALLAECERESALLDGPATERFAELLTDPTPRFPDALAERYVVHEVLGQGPMATVYRAHDRKHGRDVAMKVVHPALASALGAERFLREIEILARLRHPLIVPLYDSGDAEGLLYYTMPYEAGLSLRQRLAGGNPLPLDDVARILRDVCDALAYAHERGIVHRDIKPDNVLLAGGHAVVTDFGVAKAVTEATVRAGATASGLVIGTPTYMAPEQIAADPDVDHRADVYAVGVLAYELLAGRPPFVGASRQDVLQAHLAEHPTSIDTLRPDVPPALAALVSACLAKRPAERPQSAAELVRRLDAIPTGQGGGRGRRARTAVVAALAIAAVGTVVGGAAWWRGRDAAASWRARWANARIERLTDFAGDEVDAAISADGQFVAFLADRDSVFDALVTQVGTGQFVDLTRGAVPQLYNEDVRNVGFAHDGAHVWLRVGDITSPARLALVPTLGGPLRPFLGTAVMAVWSPDGARLAYHEATPGDPVYVADADGANARRIFVSSPGVHSHYLTWSPDGRYLYFAHGVPPDEMDVWRVAVSGGAPERLTTHASRVAYPALLDDRTLLYTATGDDGTGPWLYAMDVDARVAHRVSVGVEQYVSIAASAPVPGRPRRLVATVSNANVELWSVPVTDSVADERAALRVALPTARGAAPRFAPDGSVLYLASRGGADGLWRLAGGDRGGDRGGAAEVWRPNDGTVVGAAAVSPDGARLCVPVRRRGRSTLHCMAADGSGVRAVAESLDVRGAASWSPDGAWLAAAAADARGVRIYKIPLGGGAPVRLVDSVSSNPVWSPDGRFIVYSAAPRGRSVPVAAVTPDGRPYALPPLVVDRIGESYRFLPDARRMVVKLGGFRRQDLWLLDVATGRRRPLTRLRPGESLRRFDVSPDGTRLVFERVRQNSDVVLIEVAGR</sequence>
<dbReference type="AlphaFoldDB" id="W0RBE6"/>
<evidence type="ECO:0000256" key="4">
    <source>
        <dbReference type="ARBA" id="ARBA00022741"/>
    </source>
</evidence>
<keyword evidence="9" id="KW-1185">Reference proteome</keyword>
<keyword evidence="3" id="KW-0808">Transferase</keyword>
<dbReference type="HOGENOM" id="CLU_012906_0_0_0"/>
<dbReference type="PATRIC" id="fig|861299.3.peg.900"/>
<dbReference type="GO" id="GO:0005524">
    <property type="term" value="F:ATP binding"/>
    <property type="evidence" value="ECO:0007669"/>
    <property type="project" value="UniProtKB-KW"/>
</dbReference>
<dbReference type="Gene3D" id="2.120.10.60">
    <property type="entry name" value="Tricorn protease N-terminal domain"/>
    <property type="match status" value="2"/>
</dbReference>
<dbReference type="SUPFAM" id="SSF56112">
    <property type="entry name" value="Protein kinase-like (PK-like)"/>
    <property type="match status" value="1"/>
</dbReference>
<dbReference type="PANTHER" id="PTHR43289">
    <property type="entry name" value="MITOGEN-ACTIVATED PROTEIN KINASE KINASE KINASE 20-RELATED"/>
    <property type="match status" value="1"/>
</dbReference>
<dbReference type="InterPro" id="IPR008271">
    <property type="entry name" value="Ser/Thr_kinase_AS"/>
</dbReference>
<dbReference type="EMBL" id="CP007128">
    <property type="protein sequence ID" value="AHG88424.1"/>
    <property type="molecule type" value="Genomic_DNA"/>
</dbReference>
<dbReference type="eggNOG" id="COG0515">
    <property type="taxonomic scope" value="Bacteria"/>
</dbReference>
<dbReference type="PROSITE" id="PS00108">
    <property type="entry name" value="PROTEIN_KINASE_ST"/>
    <property type="match status" value="1"/>
</dbReference>
<dbReference type="SUPFAM" id="SSF82171">
    <property type="entry name" value="DPP6 N-terminal domain-like"/>
    <property type="match status" value="1"/>
</dbReference>
<accession>W0RBE6</accession>
<dbReference type="SMART" id="SM00220">
    <property type="entry name" value="S_TKc"/>
    <property type="match status" value="1"/>
</dbReference>
<dbReference type="RefSeq" id="WP_104022243.1">
    <property type="nucleotide sequence ID" value="NZ_CP007128.1"/>
</dbReference>
<dbReference type="Gene3D" id="3.30.200.20">
    <property type="entry name" value="Phosphorylase Kinase, domain 1"/>
    <property type="match status" value="1"/>
</dbReference>
<dbReference type="InterPro" id="IPR000719">
    <property type="entry name" value="Prot_kinase_dom"/>
</dbReference>
<keyword evidence="6" id="KW-0067">ATP-binding</keyword>
<dbReference type="GO" id="GO:0004674">
    <property type="term" value="F:protein serine/threonine kinase activity"/>
    <property type="evidence" value="ECO:0007669"/>
    <property type="project" value="UniProtKB-KW"/>
</dbReference>
<feature type="domain" description="Protein kinase" evidence="7">
    <location>
        <begin position="92"/>
        <end position="354"/>
    </location>
</feature>
<gene>
    <name evidence="8" type="ORF">J421_0887</name>
</gene>
<dbReference type="OrthoDB" id="9802240at2"/>
<keyword evidence="4" id="KW-0547">Nucleotide-binding</keyword>
<evidence type="ECO:0000313" key="9">
    <source>
        <dbReference type="Proteomes" id="UP000019151"/>
    </source>
</evidence>